<evidence type="ECO:0000256" key="2">
    <source>
        <dbReference type="ARBA" id="ARBA00023043"/>
    </source>
</evidence>
<protein>
    <submittedName>
        <fullName evidence="5">Uncharacterized protein</fullName>
    </submittedName>
</protein>
<feature type="repeat" description="ANK" evidence="3">
    <location>
        <begin position="53"/>
        <end position="85"/>
    </location>
</feature>
<organism evidence="5">
    <name type="scientific">Eutreptiella gymnastica</name>
    <dbReference type="NCBI Taxonomy" id="73025"/>
    <lineage>
        <taxon>Eukaryota</taxon>
        <taxon>Discoba</taxon>
        <taxon>Euglenozoa</taxon>
        <taxon>Euglenida</taxon>
        <taxon>Spirocuta</taxon>
        <taxon>Euglenophyceae</taxon>
        <taxon>Eutreptiales</taxon>
        <taxon>Eutreptiaceae</taxon>
        <taxon>Eutreptiella</taxon>
    </lineage>
</organism>
<dbReference type="PANTHER" id="PTHR24171">
    <property type="entry name" value="ANKYRIN REPEAT DOMAIN-CONTAINING PROTEIN 39-RELATED"/>
    <property type="match status" value="1"/>
</dbReference>
<dbReference type="Pfam" id="PF12796">
    <property type="entry name" value="Ank_2"/>
    <property type="match status" value="1"/>
</dbReference>
<evidence type="ECO:0000256" key="3">
    <source>
        <dbReference type="PROSITE-ProRule" id="PRU00023"/>
    </source>
</evidence>
<keyword evidence="2 3" id="KW-0040">ANK repeat</keyword>
<evidence type="ECO:0000256" key="4">
    <source>
        <dbReference type="SAM" id="Coils"/>
    </source>
</evidence>
<dbReference type="PROSITE" id="PS50297">
    <property type="entry name" value="ANK_REP_REGION"/>
    <property type="match status" value="1"/>
</dbReference>
<dbReference type="InterPro" id="IPR002110">
    <property type="entry name" value="Ankyrin_rpt"/>
</dbReference>
<evidence type="ECO:0000256" key="1">
    <source>
        <dbReference type="ARBA" id="ARBA00022737"/>
    </source>
</evidence>
<feature type="coiled-coil region" evidence="4">
    <location>
        <begin position="184"/>
        <end position="211"/>
    </location>
</feature>
<keyword evidence="1" id="KW-0677">Repeat</keyword>
<dbReference type="SMART" id="SM00248">
    <property type="entry name" value="ANK"/>
    <property type="match status" value="2"/>
</dbReference>
<dbReference type="AlphaFoldDB" id="A0A7S4G3X4"/>
<accession>A0A7S4G3X4</accession>
<dbReference type="InterPro" id="IPR036770">
    <property type="entry name" value="Ankyrin_rpt-contain_sf"/>
</dbReference>
<proteinExistence type="predicted"/>
<reference evidence="5" key="1">
    <citation type="submission" date="2021-01" db="EMBL/GenBank/DDBJ databases">
        <authorList>
            <person name="Corre E."/>
            <person name="Pelletier E."/>
            <person name="Niang G."/>
            <person name="Scheremetjew M."/>
            <person name="Finn R."/>
            <person name="Kale V."/>
            <person name="Holt S."/>
            <person name="Cochrane G."/>
            <person name="Meng A."/>
            <person name="Brown T."/>
            <person name="Cohen L."/>
        </authorList>
    </citation>
    <scope>NUCLEOTIDE SEQUENCE</scope>
    <source>
        <strain evidence="5">CCMP1594</strain>
    </source>
</reference>
<name>A0A7S4G3X4_9EUGL</name>
<dbReference type="PROSITE" id="PS50088">
    <property type="entry name" value="ANK_REPEAT"/>
    <property type="match status" value="1"/>
</dbReference>
<dbReference type="SUPFAM" id="SSF48403">
    <property type="entry name" value="Ankyrin repeat"/>
    <property type="match status" value="1"/>
</dbReference>
<sequence length="402" mass="45814">METVQECLEWGLEADCQGEGEYSPLSEASCGGALGVVDYLLKHQADPNSRGEQGRTPLYRAMFNEHDEVVELLLQNASDPRMVRIGDVTAKSTKKILTEWDTKVTEELLTVRAKANHEKFLAKQAQVEAKIQSLGDELSELEKRHQQNVDALQAAFKSRAEWEEALDVYAGQDGQDGYKDPSLVPKAEAEFKRAEAVLAEAKKKAAETEELLLMRRQDLKQAEAAAAGKDAMNIGQVILLTELEDLIVQDRRGKLAEDGRHCLVIDPTRMANKVLQYADLQYLNSLYPNDMDPENLRYMLVRAIRFGNALAFDLMDMDKWDRLSVAFDRVKSGIWMKIIDRSVIEKKLYEDLLTAEEKEQEEFKPIQWVPENMNKFRVVIITNARIPDDFMVQQLNCFRVKD</sequence>
<dbReference type="Gene3D" id="1.25.40.20">
    <property type="entry name" value="Ankyrin repeat-containing domain"/>
    <property type="match status" value="1"/>
</dbReference>
<keyword evidence="4" id="KW-0175">Coiled coil</keyword>
<gene>
    <name evidence="5" type="ORF">EGYM00163_LOCUS35696</name>
</gene>
<dbReference type="EMBL" id="HBJA01103536">
    <property type="protein sequence ID" value="CAE0824489.1"/>
    <property type="molecule type" value="Transcribed_RNA"/>
</dbReference>
<dbReference type="PANTHER" id="PTHR24171:SF9">
    <property type="entry name" value="ANKYRIN REPEAT DOMAIN-CONTAINING PROTEIN 39"/>
    <property type="match status" value="1"/>
</dbReference>
<evidence type="ECO:0000313" key="5">
    <source>
        <dbReference type="EMBL" id="CAE0824489.1"/>
    </source>
</evidence>